<proteinExistence type="inferred from homology"/>
<dbReference type="InterPro" id="IPR035956">
    <property type="entry name" value="RimP_N_sf"/>
</dbReference>
<dbReference type="HAMAP" id="MF_01077">
    <property type="entry name" value="RimP"/>
    <property type="match status" value="1"/>
</dbReference>
<dbReference type="Gene3D" id="3.30.300.70">
    <property type="entry name" value="RimP-like superfamily, N-terminal"/>
    <property type="match status" value="1"/>
</dbReference>
<dbReference type="HOGENOM" id="CLU_070525_1_0_4"/>
<evidence type="ECO:0000313" key="6">
    <source>
        <dbReference type="Proteomes" id="UP000005835"/>
    </source>
</evidence>
<dbReference type="SUPFAM" id="SSF75420">
    <property type="entry name" value="YhbC-like, N-terminal domain"/>
    <property type="match status" value="1"/>
</dbReference>
<accession>K1JGU7</accession>
<protein>
    <recommendedName>
        <fullName evidence="3">Ribosome maturation factor RimP</fullName>
    </recommendedName>
</protein>
<dbReference type="GO" id="GO:0006412">
    <property type="term" value="P:translation"/>
    <property type="evidence" value="ECO:0007669"/>
    <property type="project" value="TreeGrafter"/>
</dbReference>
<comment type="subcellular location">
    <subcellularLocation>
        <location evidence="3">Cytoplasm</location>
    </subcellularLocation>
</comment>
<dbReference type="GO" id="GO:0005829">
    <property type="term" value="C:cytosol"/>
    <property type="evidence" value="ECO:0007669"/>
    <property type="project" value="TreeGrafter"/>
</dbReference>
<feature type="domain" description="Ribosome maturation factor RimP N-terminal" evidence="4">
    <location>
        <begin position="10"/>
        <end position="79"/>
    </location>
</feature>
<dbReference type="PANTHER" id="PTHR33867:SF1">
    <property type="entry name" value="RIBOSOME MATURATION FACTOR RIMP"/>
    <property type="match status" value="1"/>
</dbReference>
<dbReference type="GO" id="GO:0000028">
    <property type="term" value="P:ribosomal small subunit assembly"/>
    <property type="evidence" value="ECO:0007669"/>
    <property type="project" value="TreeGrafter"/>
</dbReference>
<comment type="function">
    <text evidence="3">Required for maturation of 30S ribosomal subunits.</text>
</comment>
<dbReference type="PANTHER" id="PTHR33867">
    <property type="entry name" value="RIBOSOME MATURATION FACTOR RIMP"/>
    <property type="match status" value="1"/>
</dbReference>
<dbReference type="Pfam" id="PF02576">
    <property type="entry name" value="RimP_N"/>
    <property type="match status" value="1"/>
</dbReference>
<dbReference type="PATRIC" id="fig|742823.3.peg.1452"/>
<gene>
    <name evidence="3" type="primary">rimP</name>
    <name evidence="5" type="ORF">HMPREF9465_01460</name>
</gene>
<keyword evidence="6" id="KW-1185">Reference proteome</keyword>
<dbReference type="Proteomes" id="UP000005835">
    <property type="component" value="Unassembled WGS sequence"/>
</dbReference>
<evidence type="ECO:0000313" key="5">
    <source>
        <dbReference type="EMBL" id="EKB30770.1"/>
    </source>
</evidence>
<sequence>MTQSGALNELVERTVEGMGYEFVELERLARGLVRVTIDTTAEGGISLEDCERVSDQLTHLFTVEDIPYERLEVSSPGVERPLKRARDWDRFAGELAHVELFAPLHAEGFPEAGRRKLDGRIISIEGESGAETITFDFFEVFIARTPTAAVTALRGRRKKTAEVPPVRVTFPLSDVDNAHLLAELNFKG</sequence>
<comment type="similarity">
    <text evidence="3">Belongs to the RimP family.</text>
</comment>
<comment type="caution">
    <text evidence="5">The sequence shown here is derived from an EMBL/GenBank/DDBJ whole genome shotgun (WGS) entry which is preliminary data.</text>
</comment>
<dbReference type="SUPFAM" id="SSF74942">
    <property type="entry name" value="YhbC-like, C-terminal domain"/>
    <property type="match status" value="1"/>
</dbReference>
<name>K1JGU7_9BURK</name>
<dbReference type="EMBL" id="ADMG01000035">
    <property type="protein sequence ID" value="EKB30770.1"/>
    <property type="molecule type" value="Genomic_DNA"/>
</dbReference>
<dbReference type="eggNOG" id="COG0779">
    <property type="taxonomic scope" value="Bacteria"/>
</dbReference>
<dbReference type="OrthoDB" id="9805006at2"/>
<keyword evidence="2 3" id="KW-0690">Ribosome biogenesis</keyword>
<dbReference type="InterPro" id="IPR036847">
    <property type="entry name" value="RimP_C_sf"/>
</dbReference>
<reference evidence="5 6" key="1">
    <citation type="submission" date="2012-05" db="EMBL/GenBank/DDBJ databases">
        <title>The Genome Sequence of Sutterella wadsworthensis 2_1_59BFAA.</title>
        <authorList>
            <consortium name="The Broad Institute Genome Sequencing Platform"/>
            <person name="Earl A."/>
            <person name="Ward D."/>
            <person name="Feldgarden M."/>
            <person name="Gevers D."/>
            <person name="Daigneault M."/>
            <person name="Strauss J."/>
            <person name="Allen-Vercoe E."/>
            <person name="Walker B."/>
            <person name="Young S.K."/>
            <person name="Zeng Q."/>
            <person name="Gargeya S."/>
            <person name="Fitzgerald M."/>
            <person name="Haas B."/>
            <person name="Abouelleil A."/>
            <person name="Alvarado L."/>
            <person name="Arachchi H.M."/>
            <person name="Berlin A.M."/>
            <person name="Chapman S.B."/>
            <person name="Goldberg J."/>
            <person name="Griggs A."/>
            <person name="Gujja S."/>
            <person name="Hansen M."/>
            <person name="Howarth C."/>
            <person name="Imamovic A."/>
            <person name="Larimer J."/>
            <person name="McCowen C."/>
            <person name="Montmayeur A."/>
            <person name="Murphy C."/>
            <person name="Neiman D."/>
            <person name="Pearson M."/>
            <person name="Priest M."/>
            <person name="Roberts A."/>
            <person name="Saif S."/>
            <person name="Shea T."/>
            <person name="Sisk P."/>
            <person name="Sykes S."/>
            <person name="Wortman J."/>
            <person name="Nusbaum C."/>
            <person name="Birren B."/>
        </authorList>
    </citation>
    <scope>NUCLEOTIDE SEQUENCE [LARGE SCALE GENOMIC DNA]</scope>
    <source>
        <strain evidence="5 6">2_1_59BFAA</strain>
    </source>
</reference>
<dbReference type="CDD" id="cd01734">
    <property type="entry name" value="YlxS_C"/>
    <property type="match status" value="1"/>
</dbReference>
<dbReference type="InterPro" id="IPR028989">
    <property type="entry name" value="RimP_N"/>
</dbReference>
<dbReference type="RefSeq" id="WP_005435580.1">
    <property type="nucleotide sequence ID" value="NZ_JH815517.1"/>
</dbReference>
<dbReference type="AlphaFoldDB" id="K1JGU7"/>
<dbReference type="InterPro" id="IPR028998">
    <property type="entry name" value="RimP_C"/>
</dbReference>
<evidence type="ECO:0000259" key="4">
    <source>
        <dbReference type="Pfam" id="PF02576"/>
    </source>
</evidence>
<dbReference type="InterPro" id="IPR003728">
    <property type="entry name" value="Ribosome_maturation_RimP"/>
</dbReference>
<organism evidence="5 6">
    <name type="scientific">Sutterella wadsworthensis 2_1_59BFAA</name>
    <dbReference type="NCBI Taxonomy" id="742823"/>
    <lineage>
        <taxon>Bacteria</taxon>
        <taxon>Pseudomonadati</taxon>
        <taxon>Pseudomonadota</taxon>
        <taxon>Betaproteobacteria</taxon>
        <taxon>Burkholderiales</taxon>
        <taxon>Sutterellaceae</taxon>
        <taxon>Sutterella</taxon>
    </lineage>
</organism>
<evidence type="ECO:0000256" key="1">
    <source>
        <dbReference type="ARBA" id="ARBA00022490"/>
    </source>
</evidence>
<evidence type="ECO:0000256" key="2">
    <source>
        <dbReference type="ARBA" id="ARBA00022517"/>
    </source>
</evidence>
<evidence type="ECO:0000256" key="3">
    <source>
        <dbReference type="HAMAP-Rule" id="MF_01077"/>
    </source>
</evidence>
<keyword evidence="1 3" id="KW-0963">Cytoplasm</keyword>
<dbReference type="STRING" id="742823.HMPREF9465_01460"/>